<reference evidence="6 7" key="1">
    <citation type="journal article" date="2019" name="Int. J. Syst. Evol. Microbiol.">
        <title>The Global Catalogue of Microorganisms (GCM) 10K type strain sequencing project: providing services to taxonomists for standard genome sequencing and annotation.</title>
        <authorList>
            <consortium name="The Broad Institute Genomics Platform"/>
            <consortium name="The Broad Institute Genome Sequencing Center for Infectious Disease"/>
            <person name="Wu L."/>
            <person name="Ma J."/>
        </authorList>
    </citation>
    <scope>NUCLEOTIDE SEQUENCE [LARGE SCALE GENOMIC DNA]</scope>
    <source>
        <strain evidence="6 7">JCM 4805</strain>
    </source>
</reference>
<dbReference type="SMART" id="SM00421">
    <property type="entry name" value="HTH_LUXR"/>
    <property type="match status" value="1"/>
</dbReference>
<evidence type="ECO:0000313" key="7">
    <source>
        <dbReference type="Proteomes" id="UP001500909"/>
    </source>
</evidence>
<evidence type="ECO:0000256" key="2">
    <source>
        <dbReference type="PROSITE-ProRule" id="PRU00169"/>
    </source>
</evidence>
<evidence type="ECO:0000259" key="5">
    <source>
        <dbReference type="PROSITE" id="PS50110"/>
    </source>
</evidence>
<name>A0ABN0ZRX1_9ACTN</name>
<feature type="modified residue" description="4-aspartylphosphate" evidence="2">
    <location>
        <position position="52"/>
    </location>
</feature>
<feature type="region of interest" description="Disordered" evidence="3">
    <location>
        <begin position="69"/>
        <end position="91"/>
    </location>
</feature>
<dbReference type="EMBL" id="BAAABY010000014">
    <property type="protein sequence ID" value="GAA0457069.1"/>
    <property type="molecule type" value="Genomic_DNA"/>
</dbReference>
<dbReference type="InterPro" id="IPR039420">
    <property type="entry name" value="WalR-like"/>
</dbReference>
<feature type="region of interest" description="Disordered" evidence="3">
    <location>
        <begin position="109"/>
        <end position="129"/>
    </location>
</feature>
<feature type="compositionally biased region" description="Basic and acidic residues" evidence="3">
    <location>
        <begin position="78"/>
        <end position="87"/>
    </location>
</feature>
<dbReference type="InterPro" id="IPR001789">
    <property type="entry name" value="Sig_transdc_resp-reg_receiver"/>
</dbReference>
<evidence type="ECO:0000256" key="1">
    <source>
        <dbReference type="ARBA" id="ARBA00023125"/>
    </source>
</evidence>
<proteinExistence type="predicted"/>
<evidence type="ECO:0000256" key="3">
    <source>
        <dbReference type="SAM" id="MobiDB-lite"/>
    </source>
</evidence>
<gene>
    <name evidence="6" type="ORF">GCM10010361_21360</name>
</gene>
<dbReference type="Gene3D" id="3.40.50.2300">
    <property type="match status" value="2"/>
</dbReference>
<dbReference type="InterPro" id="IPR016032">
    <property type="entry name" value="Sig_transdc_resp-reg_C-effctor"/>
</dbReference>
<keyword evidence="1" id="KW-0238">DNA-binding</keyword>
<feature type="domain" description="Response regulatory" evidence="5">
    <location>
        <begin position="3"/>
        <end position="241"/>
    </location>
</feature>
<comment type="caution">
    <text evidence="6">The sequence shown here is derived from an EMBL/GenBank/DDBJ whole genome shotgun (WGS) entry which is preliminary data.</text>
</comment>
<feature type="domain" description="HTH luxR-type" evidence="4">
    <location>
        <begin position="256"/>
        <end position="321"/>
    </location>
</feature>
<dbReference type="PROSITE" id="PS50043">
    <property type="entry name" value="HTH_LUXR_2"/>
    <property type="match status" value="1"/>
</dbReference>
<dbReference type="PRINTS" id="PR00038">
    <property type="entry name" value="HTHLUXR"/>
</dbReference>
<sequence length="323" mass="33516">MIRVLLVHDVCLFRWALAEVLSRENDIEVAVSTPDGAVSRVRALQPDVCVVDVDSAVPIGLNALRKLSDSGGAPTAHAEGKYSREDSGWGDGAYRTVEPHRNGRAARTAAGAHGAVNGRGANGRGAPSGTTQVVPDAYGDHPLPGHGVPGRGPIAHIPQQATRCREHPAHGAADTAPCGAECAPGGVREAAAAPRRGPALLVLGSAGRPGPLRRAFEADALGFVDKEGSPRQLTAGIRQVAAGRRFIDGSLGFGFLQAAEMPLTERELSVLSLAAEGASVAEIAGTLHLSNGTVRNYMSAITRKTGARNRIDAIRISQGEGWL</sequence>
<evidence type="ECO:0000313" key="6">
    <source>
        <dbReference type="EMBL" id="GAA0457069.1"/>
    </source>
</evidence>
<protein>
    <recommendedName>
        <fullName evidence="8">HTH luxR-type domain-containing protein</fullName>
    </recommendedName>
</protein>
<dbReference type="PANTHER" id="PTHR43214">
    <property type="entry name" value="TWO-COMPONENT RESPONSE REGULATOR"/>
    <property type="match status" value="1"/>
</dbReference>
<dbReference type="Pfam" id="PF00196">
    <property type="entry name" value="GerE"/>
    <property type="match status" value="1"/>
</dbReference>
<organism evidence="6 7">
    <name type="scientific">Streptomyces olivaceiscleroticus</name>
    <dbReference type="NCBI Taxonomy" id="68245"/>
    <lineage>
        <taxon>Bacteria</taxon>
        <taxon>Bacillati</taxon>
        <taxon>Actinomycetota</taxon>
        <taxon>Actinomycetes</taxon>
        <taxon>Kitasatosporales</taxon>
        <taxon>Streptomycetaceae</taxon>
        <taxon>Streptomyces</taxon>
    </lineage>
</organism>
<dbReference type="Proteomes" id="UP001500909">
    <property type="component" value="Unassembled WGS sequence"/>
</dbReference>
<evidence type="ECO:0000259" key="4">
    <source>
        <dbReference type="PROSITE" id="PS50043"/>
    </source>
</evidence>
<dbReference type="InterPro" id="IPR000792">
    <property type="entry name" value="Tscrpt_reg_LuxR_C"/>
</dbReference>
<dbReference type="PANTHER" id="PTHR43214:SF42">
    <property type="entry name" value="TRANSCRIPTIONAL REGULATORY PROTEIN DESR"/>
    <property type="match status" value="1"/>
</dbReference>
<accession>A0ABN0ZRX1</accession>
<evidence type="ECO:0008006" key="8">
    <source>
        <dbReference type="Google" id="ProtNLM"/>
    </source>
</evidence>
<dbReference type="InterPro" id="IPR011006">
    <property type="entry name" value="CheY-like_superfamily"/>
</dbReference>
<dbReference type="CDD" id="cd06170">
    <property type="entry name" value="LuxR_C_like"/>
    <property type="match status" value="1"/>
</dbReference>
<keyword evidence="2" id="KW-0597">Phosphoprotein</keyword>
<dbReference type="SUPFAM" id="SSF46894">
    <property type="entry name" value="C-terminal effector domain of the bipartite response regulators"/>
    <property type="match status" value="1"/>
</dbReference>
<feature type="compositionally biased region" description="Low complexity" evidence="3">
    <location>
        <begin position="109"/>
        <end position="119"/>
    </location>
</feature>
<dbReference type="PROSITE" id="PS50110">
    <property type="entry name" value="RESPONSE_REGULATORY"/>
    <property type="match status" value="1"/>
</dbReference>
<dbReference type="SMART" id="SM00448">
    <property type="entry name" value="REC"/>
    <property type="match status" value="1"/>
</dbReference>
<keyword evidence="7" id="KW-1185">Reference proteome</keyword>
<dbReference type="SUPFAM" id="SSF52172">
    <property type="entry name" value="CheY-like"/>
    <property type="match status" value="1"/>
</dbReference>
<dbReference type="PROSITE" id="PS00622">
    <property type="entry name" value="HTH_LUXR_1"/>
    <property type="match status" value="1"/>
</dbReference>